<feature type="transmembrane region" description="Helical" evidence="1">
    <location>
        <begin position="21"/>
        <end position="37"/>
    </location>
</feature>
<evidence type="ECO:0000256" key="1">
    <source>
        <dbReference type="SAM" id="Phobius"/>
    </source>
</evidence>
<sequence>MARTRRTRARPRPDAASPWPFVGMVGMATTFFLYAASAPFTPWWVQVLMLVWWAFCLLVASAWFTLHPRWVPWVAVVSAVSWFLVVIPGGIWLGWE</sequence>
<proteinExistence type="predicted"/>
<keyword evidence="1" id="KW-1133">Transmembrane helix</keyword>
<evidence type="ECO:0000313" key="3">
    <source>
        <dbReference type="Proteomes" id="UP000077868"/>
    </source>
</evidence>
<keyword evidence="3" id="KW-1185">Reference proteome</keyword>
<reference evidence="2 3" key="1">
    <citation type="submission" date="2016-03" db="EMBL/GenBank/DDBJ databases">
        <title>Complete genome sequence of a soil Actinobacterium, Nocardioides dokdonensis FR1436.</title>
        <authorList>
            <person name="Kwon S.-K."/>
            <person name="Kim K."/>
            <person name="Kim J.F."/>
        </authorList>
    </citation>
    <scope>NUCLEOTIDE SEQUENCE [LARGE SCALE GENOMIC DNA]</scope>
    <source>
        <strain evidence="2 3">FR1436</strain>
    </source>
</reference>
<dbReference type="OrthoDB" id="3790019at2"/>
<gene>
    <name evidence="2" type="ORF">I601_2779</name>
</gene>
<dbReference type="EMBL" id="CP015079">
    <property type="protein sequence ID" value="ANH39195.1"/>
    <property type="molecule type" value="Genomic_DNA"/>
</dbReference>
<dbReference type="KEGG" id="ndk:I601_2779"/>
<protein>
    <submittedName>
        <fullName evidence="2">Uncharacterized protein</fullName>
    </submittedName>
</protein>
<dbReference type="PATRIC" id="fig|1300347.3.peg.2776"/>
<keyword evidence="1" id="KW-0472">Membrane</keyword>
<dbReference type="AlphaFoldDB" id="A0A1A9GP32"/>
<evidence type="ECO:0000313" key="2">
    <source>
        <dbReference type="EMBL" id="ANH39195.1"/>
    </source>
</evidence>
<dbReference type="STRING" id="1300347.I601_2779"/>
<dbReference type="Proteomes" id="UP000077868">
    <property type="component" value="Chromosome"/>
</dbReference>
<feature type="transmembrane region" description="Helical" evidence="1">
    <location>
        <begin position="73"/>
        <end position="95"/>
    </location>
</feature>
<keyword evidence="1" id="KW-0812">Transmembrane</keyword>
<name>A0A1A9GP32_9ACTN</name>
<feature type="transmembrane region" description="Helical" evidence="1">
    <location>
        <begin position="43"/>
        <end position="66"/>
    </location>
</feature>
<accession>A0A1A9GP32</accession>
<organism evidence="2 3">
    <name type="scientific">Nocardioides dokdonensis FR1436</name>
    <dbReference type="NCBI Taxonomy" id="1300347"/>
    <lineage>
        <taxon>Bacteria</taxon>
        <taxon>Bacillati</taxon>
        <taxon>Actinomycetota</taxon>
        <taxon>Actinomycetes</taxon>
        <taxon>Propionibacteriales</taxon>
        <taxon>Nocardioidaceae</taxon>
        <taxon>Nocardioides</taxon>
    </lineage>
</organism>
<dbReference type="RefSeq" id="WP_068110738.1">
    <property type="nucleotide sequence ID" value="NZ_CP015079.1"/>
</dbReference>